<protein>
    <submittedName>
        <fullName evidence="4">Protein kinase domain-containing protein</fullName>
    </submittedName>
</protein>
<evidence type="ECO:0000256" key="1">
    <source>
        <dbReference type="SAM" id="Coils"/>
    </source>
</evidence>
<dbReference type="AlphaFoldDB" id="A0A1I8ILW2"/>
<evidence type="ECO:0000313" key="3">
    <source>
        <dbReference type="Proteomes" id="UP000095280"/>
    </source>
</evidence>
<accession>A0A1I8ILW2</accession>
<keyword evidence="1" id="KW-0175">Coiled coil</keyword>
<evidence type="ECO:0000256" key="2">
    <source>
        <dbReference type="SAM" id="MobiDB-lite"/>
    </source>
</evidence>
<dbReference type="Gene3D" id="1.20.5.340">
    <property type="match status" value="1"/>
</dbReference>
<organism evidence="3 4">
    <name type="scientific">Macrostomum lignano</name>
    <dbReference type="NCBI Taxonomy" id="282301"/>
    <lineage>
        <taxon>Eukaryota</taxon>
        <taxon>Metazoa</taxon>
        <taxon>Spiralia</taxon>
        <taxon>Lophotrochozoa</taxon>
        <taxon>Platyhelminthes</taxon>
        <taxon>Rhabditophora</taxon>
        <taxon>Macrostomorpha</taxon>
        <taxon>Macrostomida</taxon>
        <taxon>Macrostomidae</taxon>
        <taxon>Macrostomum</taxon>
    </lineage>
</organism>
<name>A0A1I8ILW2_9PLAT</name>
<feature type="region of interest" description="Disordered" evidence="2">
    <location>
        <begin position="272"/>
        <end position="312"/>
    </location>
</feature>
<reference evidence="4" key="1">
    <citation type="submission" date="2016-11" db="UniProtKB">
        <authorList>
            <consortium name="WormBaseParasite"/>
        </authorList>
    </citation>
    <scope>IDENTIFICATION</scope>
</reference>
<feature type="coiled-coil region" evidence="1">
    <location>
        <begin position="490"/>
        <end position="527"/>
    </location>
</feature>
<dbReference type="Proteomes" id="UP000095280">
    <property type="component" value="Unplaced"/>
</dbReference>
<feature type="region of interest" description="Disordered" evidence="2">
    <location>
        <begin position="379"/>
        <end position="398"/>
    </location>
</feature>
<keyword evidence="3" id="KW-1185">Reference proteome</keyword>
<feature type="compositionally biased region" description="Polar residues" evidence="2">
    <location>
        <begin position="807"/>
        <end position="824"/>
    </location>
</feature>
<feature type="coiled-coil region" evidence="1">
    <location>
        <begin position="646"/>
        <end position="708"/>
    </location>
</feature>
<feature type="coiled-coil region" evidence="1">
    <location>
        <begin position="581"/>
        <end position="615"/>
    </location>
</feature>
<sequence>LEHAVVTGLRLTAPICTLLPKFAHEVKAVAEPLVACRVPLTRILISGVCLSYTEAMWVQPLAVSVGPENMSFASGYKTTNEVDGAVRVLHRDVLLQVEMAAVRDRIASPSGVAHGPEGDEAELVQGAPRLAVGVVRQTGGLEAVRHVADACAVAPGDAGTTELRAQEGAHAGARGRQRVLRSLRHHAAAERDAAVQLGVRTEAEKQAEKQRQKQKHCCFGISTRSTEPGNLAPPNCIKPYSGAASESSAAGFSNRHSPVMYSSASRAASVAGGSSVHHSPGCQAASSQTNFTKRQQHQQLQQYSTSLQADAGQSQHHQHRVCELTIAGLKAALADAEHAVGRRSAARTEEIRQLTFELRGVQARLAASQADEARMREERRKLSDRARAEAAEAADAGRELRTSLTDLQSDKAELLAGLEALSELDWLRCRRRPRQLSALRQLRQRLGAAAASVEERVELTEQLRQRRRVMEARDAAQSLFSKLFFSLARCVELTEQLRMTERRAESLMEARDAAQESLEKCRSYQSQRDRDYQAALDATAALEESLSVQQASVARLSSHSAELERQKLQLADACVRWSDQHAETQAALDTAESRIQQLSAERDQLKSRLDDLTDAWDEVGVAAFAFAASVGNWGVRGEVETGYGARARLQSELRESQAEAATWRASCLQLEEERRGLEHRRETLEIERTRLQTELAELRSELQNRETATSRLAWEKEQRKTIVYLLLFNARSRLDQCMAENARLRDLLRKGQQSSSRMAIEFGSNTSGFSETTVSETILEEKNRHIQRLLAQISRLTSVLKSTSSLGGSASELHQQSLSDSRPATPSPKFAASSEAVSAAAAVTSSASSVVGWRGSQAEHLRTRVLQALVEALQAELSLKEDLSQLIADLPADWQATLTRRVTELADLRRRLGDVLSDIELAARRLRDRGGELAAQLHRLERENAGLRDRLRTGGGSAGISAPLTRRRSVGPTTESTDLLLHAVCRLDDFELLRKESRENLEKYAAPKIESLGVLERSQSVDYSLLKHLARELAGIQFYAEERERLLNKFWICELPPWAVHSRQARYYHQYLHQGSAKPNLEAERWKGRYAALKEMLEQRLSSDEARSVFNENFSGAETLLSVARHNLEPASSPAESAYTVHF</sequence>
<proteinExistence type="predicted"/>
<evidence type="ECO:0000313" key="4">
    <source>
        <dbReference type="WBParaSite" id="maker-uti_cns_0014153-snap-gene-0.5-mRNA-1"/>
    </source>
</evidence>
<dbReference type="WBParaSite" id="maker-uti_cns_0014153-snap-gene-0.5-mRNA-1">
    <property type="protein sequence ID" value="maker-uti_cns_0014153-snap-gene-0.5-mRNA-1"/>
    <property type="gene ID" value="maker-uti_cns_0014153-snap-gene-0.5"/>
</dbReference>
<feature type="region of interest" description="Disordered" evidence="2">
    <location>
        <begin position="807"/>
        <end position="830"/>
    </location>
</feature>
<feature type="compositionally biased region" description="Polar residues" evidence="2">
    <location>
        <begin position="284"/>
        <end position="293"/>
    </location>
</feature>
<feature type="compositionally biased region" description="Low complexity" evidence="2">
    <location>
        <begin position="297"/>
        <end position="308"/>
    </location>
</feature>
<dbReference type="SUPFAM" id="SSF90257">
    <property type="entry name" value="Myosin rod fragments"/>
    <property type="match status" value="1"/>
</dbReference>